<protein>
    <submittedName>
        <fullName evidence="1">Uncharacterized protein</fullName>
    </submittedName>
</protein>
<dbReference type="Proteomes" id="UP000323075">
    <property type="component" value="Unassembled WGS sequence"/>
</dbReference>
<sequence length="205" mass="22386">MSRSDFAVAVDNTRETYGENGIWGLAASEPDHGLEYVGAWQDSAIGHRTDDEPAFTSDHLLVLYRLPGLQLDGEQFYRAWLWSGAVPEPSSQLEAIRPSIHLVRDSDDMRRYDPASTATEGPVPVSFNTPATPGPDGPTIEFPLHAGKVEYAAKKTEIGDAGGYGATWTGAYDSVQGVNATCVMKWPADRAYDIRWNAEIKATPK</sequence>
<reference evidence="1 2" key="1">
    <citation type="submission" date="2019-07" db="EMBL/GenBank/DDBJ databases">
        <title>Genomic Encyclopedia of Archaeal and Bacterial Type Strains, Phase II (KMG-II): from individual species to whole genera.</title>
        <authorList>
            <person name="Goeker M."/>
        </authorList>
    </citation>
    <scope>NUCLEOTIDE SEQUENCE [LARGE SCALE GENOMIC DNA]</scope>
    <source>
        <strain evidence="1 2">DSM 3754</strain>
    </source>
</reference>
<evidence type="ECO:0000313" key="1">
    <source>
        <dbReference type="EMBL" id="TYO81779.1"/>
    </source>
</evidence>
<evidence type="ECO:0000313" key="2">
    <source>
        <dbReference type="Proteomes" id="UP000323075"/>
    </source>
</evidence>
<gene>
    <name evidence="1" type="ORF">APQ99_00289</name>
</gene>
<proteinExistence type="predicted"/>
<dbReference type="AlphaFoldDB" id="A0A663ABC3"/>
<accession>A0A663ABC3</accession>
<comment type="caution">
    <text evidence="1">The sequence shown here is derived from an EMBL/GenBank/DDBJ whole genome shotgun (WGS) entry which is preliminary data.</text>
</comment>
<organism evidence="1 2">
    <name type="scientific">Halobacterium salinarum (strain ATCC 33171 / DSM 3754 / JCM 8978 / NBRC 102687 / NCIMB 764 / 91-R6)</name>
    <dbReference type="NCBI Taxonomy" id="2597657"/>
    <lineage>
        <taxon>Archaea</taxon>
        <taxon>Methanobacteriati</taxon>
        <taxon>Methanobacteriota</taxon>
        <taxon>Stenosarchaea group</taxon>
        <taxon>Halobacteria</taxon>
        <taxon>Halobacteriales</taxon>
        <taxon>Halobacteriaceae</taxon>
        <taxon>Halobacterium</taxon>
    </lineage>
</organism>
<dbReference type="EMBL" id="VRYN01000001">
    <property type="protein sequence ID" value="TYO81779.1"/>
    <property type="molecule type" value="Genomic_DNA"/>
</dbReference>
<name>A0A663ABC3_HALS9</name>